<keyword evidence="1 3" id="KW-0479">Metal-binding</keyword>
<dbReference type="OMA" id="TRIRCAH"/>
<evidence type="ECO:0000256" key="2">
    <source>
        <dbReference type="ARBA" id="ARBA00022833"/>
    </source>
</evidence>
<dbReference type="PROSITE" id="PS50089">
    <property type="entry name" value="ZF_RING_2"/>
    <property type="match status" value="1"/>
</dbReference>
<sequence>MPAAGAAVPAVVEGAGQLEDLDEPPEPRVRGGSGRAGLMKPLVVLALPGMYLFYKYSQYRREQRELSRRRVTERELQHLHHKIDKLLTKLEENEPELASSQEDECVICVNARATMQTAPCGHRVVCRRCFVKTIQMAVSQRLLPLRCVICRAKILRLKQTLIPRDYSMSGKSWVLPQSASEYNMGTGVTAGVSGPGGRWGTGSVPASASLYSMTSGSSSISGVSSVSSATSSSANSTGSSGKPSRLRQPTGATFRRCQTQSMKLRIQEYQDPIQQVAEEEEILRDNRERRLPPIKEFQRDYRAGKASTRIRCAQKIVTQLETSPSPRGASGVTTASSSSSASACGRVAPKRPTSAPKMSVVQEVQKSKKEKEREKEREKAEKARQKEEEKAEKTRQKEAKKLAKEEKKRAKKEAKARRKEAEEALLRDEK</sequence>
<evidence type="ECO:0000256" key="4">
    <source>
        <dbReference type="SAM" id="MobiDB-lite"/>
    </source>
</evidence>
<dbReference type="GO" id="GO:0008270">
    <property type="term" value="F:zinc ion binding"/>
    <property type="evidence" value="ECO:0007669"/>
    <property type="project" value="UniProtKB-KW"/>
</dbReference>
<feature type="region of interest" description="Disordered" evidence="4">
    <location>
        <begin position="318"/>
        <end position="430"/>
    </location>
</feature>
<evidence type="ECO:0000313" key="6">
    <source>
        <dbReference type="EMBL" id="EZA61512.1"/>
    </source>
</evidence>
<feature type="compositionally biased region" description="Basic and acidic residues" evidence="4">
    <location>
        <begin position="419"/>
        <end position="430"/>
    </location>
</feature>
<feature type="region of interest" description="Disordered" evidence="4">
    <location>
        <begin position="14"/>
        <end position="33"/>
    </location>
</feature>
<dbReference type="Gene3D" id="3.30.40.10">
    <property type="entry name" value="Zinc/RING finger domain, C3HC4 (zinc finger)"/>
    <property type="match status" value="1"/>
</dbReference>
<feature type="compositionally biased region" description="Basic residues" evidence="4">
    <location>
        <begin position="409"/>
        <end position="418"/>
    </location>
</feature>
<evidence type="ECO:0000313" key="9">
    <source>
        <dbReference type="Proteomes" id="UP000279307"/>
    </source>
</evidence>
<proteinExistence type="predicted"/>
<evidence type="ECO:0000313" key="7">
    <source>
        <dbReference type="EMBL" id="RLU24171.1"/>
    </source>
</evidence>
<reference evidence="7 9" key="2">
    <citation type="journal article" date="2018" name="Genome Res.">
        <title>The genomic architecture and molecular evolution of ant odorant receptors.</title>
        <authorList>
            <person name="McKenzie S.K."/>
            <person name="Kronauer D.J.C."/>
        </authorList>
    </citation>
    <scope>NUCLEOTIDE SEQUENCE [LARGE SCALE GENOMIC DNA]</scope>
    <source>
        <strain evidence="7">Clonal line C1</strain>
    </source>
</reference>
<feature type="compositionally biased region" description="Basic and acidic residues" evidence="4">
    <location>
        <begin position="365"/>
        <end position="408"/>
    </location>
</feature>
<gene>
    <name evidence="7" type="ORF">DMN91_004381</name>
    <name evidence="6" type="ORF">X777_07845</name>
</gene>
<dbReference type="Pfam" id="PF13920">
    <property type="entry name" value="zf-C3HC4_3"/>
    <property type="match status" value="1"/>
</dbReference>
<evidence type="ECO:0000259" key="5">
    <source>
        <dbReference type="PROSITE" id="PS50089"/>
    </source>
</evidence>
<dbReference type="SUPFAM" id="SSF57850">
    <property type="entry name" value="RING/U-box"/>
    <property type="match status" value="1"/>
</dbReference>
<dbReference type="Proteomes" id="UP000279307">
    <property type="component" value="Chromosome 4"/>
</dbReference>
<name>A0A026WZQ0_OOCBI</name>
<dbReference type="EMBL" id="KK107054">
    <property type="protein sequence ID" value="EZA61512.1"/>
    <property type="molecule type" value="Genomic_DNA"/>
</dbReference>
<feature type="compositionally biased region" description="Low complexity" evidence="4">
    <location>
        <begin position="327"/>
        <end position="347"/>
    </location>
</feature>
<dbReference type="Proteomes" id="UP000053097">
    <property type="component" value="Unassembled WGS sequence"/>
</dbReference>
<dbReference type="InterPro" id="IPR001841">
    <property type="entry name" value="Znf_RING"/>
</dbReference>
<evidence type="ECO:0000256" key="1">
    <source>
        <dbReference type="ARBA" id="ARBA00022771"/>
    </source>
</evidence>
<organism evidence="6 8">
    <name type="scientific">Ooceraea biroi</name>
    <name type="common">Clonal raider ant</name>
    <name type="synonym">Cerapachys biroi</name>
    <dbReference type="NCBI Taxonomy" id="2015173"/>
    <lineage>
        <taxon>Eukaryota</taxon>
        <taxon>Metazoa</taxon>
        <taxon>Ecdysozoa</taxon>
        <taxon>Arthropoda</taxon>
        <taxon>Hexapoda</taxon>
        <taxon>Insecta</taxon>
        <taxon>Pterygota</taxon>
        <taxon>Neoptera</taxon>
        <taxon>Endopterygota</taxon>
        <taxon>Hymenoptera</taxon>
        <taxon>Apocrita</taxon>
        <taxon>Aculeata</taxon>
        <taxon>Formicoidea</taxon>
        <taxon>Formicidae</taxon>
        <taxon>Dorylinae</taxon>
        <taxon>Ooceraea</taxon>
    </lineage>
</organism>
<reference evidence="7" key="3">
    <citation type="submission" date="2018-07" db="EMBL/GenBank/DDBJ databases">
        <authorList>
            <person name="Mckenzie S.K."/>
            <person name="Kronauer D.J.C."/>
        </authorList>
    </citation>
    <scope>NUCLEOTIDE SEQUENCE</scope>
    <source>
        <strain evidence="7">Clonal line C1</strain>
    </source>
</reference>
<dbReference type="EMBL" id="QOIP01000004">
    <property type="protein sequence ID" value="RLU24171.1"/>
    <property type="molecule type" value="Genomic_DNA"/>
</dbReference>
<dbReference type="AlphaFoldDB" id="A0A026WZQ0"/>
<feature type="compositionally biased region" description="Low complexity" evidence="4">
    <location>
        <begin position="222"/>
        <end position="243"/>
    </location>
</feature>
<feature type="region of interest" description="Disordered" evidence="4">
    <location>
        <begin position="222"/>
        <end position="253"/>
    </location>
</feature>
<dbReference type="InterPro" id="IPR013083">
    <property type="entry name" value="Znf_RING/FYVE/PHD"/>
</dbReference>
<accession>A0A026WZQ0</accession>
<reference evidence="6 8" key="1">
    <citation type="journal article" date="2014" name="Curr. Biol.">
        <title>The genome of the clonal raider ant Cerapachys biroi.</title>
        <authorList>
            <person name="Oxley P.R."/>
            <person name="Ji L."/>
            <person name="Fetter-Pruneda I."/>
            <person name="McKenzie S.K."/>
            <person name="Li C."/>
            <person name="Hu H."/>
            <person name="Zhang G."/>
            <person name="Kronauer D.J."/>
        </authorList>
    </citation>
    <scope>NUCLEOTIDE SEQUENCE [LARGE SCALE GENOMIC DNA]</scope>
</reference>
<keyword evidence="1 3" id="KW-0863">Zinc-finger</keyword>
<keyword evidence="2" id="KW-0862">Zinc</keyword>
<evidence type="ECO:0000256" key="3">
    <source>
        <dbReference type="PROSITE-ProRule" id="PRU00175"/>
    </source>
</evidence>
<keyword evidence="8" id="KW-1185">Reference proteome</keyword>
<dbReference type="OrthoDB" id="6381204at2759"/>
<feature type="domain" description="RING-type" evidence="5">
    <location>
        <begin position="105"/>
        <end position="151"/>
    </location>
</feature>
<evidence type="ECO:0000313" key="8">
    <source>
        <dbReference type="Proteomes" id="UP000053097"/>
    </source>
</evidence>
<dbReference type="STRING" id="2015173.A0A026WZQ0"/>
<protein>
    <recommendedName>
        <fullName evidence="5">RING-type domain-containing protein</fullName>
    </recommendedName>
</protein>